<reference evidence="2 3" key="1">
    <citation type="submission" date="2024-12" db="EMBL/GenBank/DDBJ databases">
        <title>The unique morphological basis and parallel evolutionary history of personate flowers in Penstemon.</title>
        <authorList>
            <person name="Depatie T.H."/>
            <person name="Wessinger C.A."/>
        </authorList>
    </citation>
    <scope>NUCLEOTIDE SEQUENCE [LARGE SCALE GENOMIC DNA]</scope>
    <source>
        <strain evidence="2">WTNN_2</strain>
        <tissue evidence="2">Leaf</tissue>
    </source>
</reference>
<organism evidence="2 3">
    <name type="scientific">Penstemon smallii</name>
    <dbReference type="NCBI Taxonomy" id="265156"/>
    <lineage>
        <taxon>Eukaryota</taxon>
        <taxon>Viridiplantae</taxon>
        <taxon>Streptophyta</taxon>
        <taxon>Embryophyta</taxon>
        <taxon>Tracheophyta</taxon>
        <taxon>Spermatophyta</taxon>
        <taxon>Magnoliopsida</taxon>
        <taxon>eudicotyledons</taxon>
        <taxon>Gunneridae</taxon>
        <taxon>Pentapetalae</taxon>
        <taxon>asterids</taxon>
        <taxon>lamiids</taxon>
        <taxon>Lamiales</taxon>
        <taxon>Plantaginaceae</taxon>
        <taxon>Cheloneae</taxon>
        <taxon>Penstemon</taxon>
    </lineage>
</organism>
<evidence type="ECO:0000313" key="3">
    <source>
        <dbReference type="Proteomes" id="UP001634393"/>
    </source>
</evidence>
<dbReference type="Proteomes" id="UP001634393">
    <property type="component" value="Unassembled WGS sequence"/>
</dbReference>
<comment type="caution">
    <text evidence="2">The sequence shown here is derived from an EMBL/GenBank/DDBJ whole genome shotgun (WGS) entry which is preliminary data.</text>
</comment>
<dbReference type="AlphaFoldDB" id="A0ABD3SLI2"/>
<proteinExistence type="predicted"/>
<dbReference type="EMBL" id="JBJXBP010000006">
    <property type="protein sequence ID" value="KAL3825389.1"/>
    <property type="molecule type" value="Genomic_DNA"/>
</dbReference>
<protein>
    <submittedName>
        <fullName evidence="2">Uncharacterized protein</fullName>
    </submittedName>
</protein>
<evidence type="ECO:0000313" key="2">
    <source>
        <dbReference type="EMBL" id="KAL3825389.1"/>
    </source>
</evidence>
<gene>
    <name evidence="2" type="ORF">ACJIZ3_021418</name>
</gene>
<evidence type="ECO:0000256" key="1">
    <source>
        <dbReference type="SAM" id="MobiDB-lite"/>
    </source>
</evidence>
<accession>A0ABD3SLI2</accession>
<feature type="region of interest" description="Disordered" evidence="1">
    <location>
        <begin position="24"/>
        <end position="49"/>
    </location>
</feature>
<keyword evidence="3" id="KW-1185">Reference proteome</keyword>
<sequence>MKVRNLKKKLRKLEEAQREQEIKQKMEAAKSNLVDDATDDEELSMKNLV</sequence>
<name>A0ABD3SLI2_9LAMI</name>